<dbReference type="InterPro" id="IPR027652">
    <property type="entry name" value="PRP8"/>
</dbReference>
<name>A0A9N9QJN0_9CUCU</name>
<reference evidence="2" key="1">
    <citation type="submission" date="2022-01" db="EMBL/GenBank/DDBJ databases">
        <authorList>
            <person name="King R."/>
        </authorList>
    </citation>
    <scope>NUCLEOTIDE SEQUENCE</scope>
</reference>
<dbReference type="GO" id="GO:0008237">
    <property type="term" value="F:metallopeptidase activity"/>
    <property type="evidence" value="ECO:0007669"/>
    <property type="project" value="InterPro"/>
</dbReference>
<dbReference type="FunFam" id="3.40.140.10:FF:000002">
    <property type="entry name" value="Pre-mRNA-processing-splicing factor 8"/>
    <property type="match status" value="1"/>
</dbReference>
<proteinExistence type="predicted"/>
<dbReference type="InterPro" id="IPR037518">
    <property type="entry name" value="MPN"/>
</dbReference>
<dbReference type="PROSITE" id="PS50249">
    <property type="entry name" value="MPN"/>
    <property type="match status" value="1"/>
</dbReference>
<dbReference type="Gene3D" id="3.40.140.10">
    <property type="entry name" value="Cytidine Deaminase, domain 2"/>
    <property type="match status" value="1"/>
</dbReference>
<dbReference type="GO" id="GO:0000244">
    <property type="term" value="P:spliceosomal tri-snRNP complex assembly"/>
    <property type="evidence" value="ECO:0007669"/>
    <property type="project" value="TreeGrafter"/>
</dbReference>
<sequence>MPNTLKLIKERKTTSRDATEYRELNKRIQRDICAFLYGVSPPDNPQVKELRCLVLAPQWGTHQTVHLPNTPPNHPFLKDMEPLGWIHTQPNELPQLSPQDITTHAKLMTDNPAWDGEKTIIITCSFTPGSCSLTAYKLTPSGFEWGRQNTDKGNNPKGYLPSHYEKVQMLLSDRFTGFFMVPSQGPWNYNFMGVRHDASMKYELQLSNPKEFYHEVHRPAHFLNFSSLEDADGAGADGENSFA</sequence>
<accession>A0A9N9QJN0</accession>
<feature type="domain" description="MPN" evidence="1">
    <location>
        <begin position="11"/>
        <end position="142"/>
    </location>
</feature>
<dbReference type="Pfam" id="PF01398">
    <property type="entry name" value="JAB"/>
    <property type="match status" value="1"/>
</dbReference>
<evidence type="ECO:0000313" key="3">
    <source>
        <dbReference type="Proteomes" id="UP001152799"/>
    </source>
</evidence>
<keyword evidence="3" id="KW-1185">Reference proteome</keyword>
<evidence type="ECO:0000313" key="2">
    <source>
        <dbReference type="EMBL" id="CAG9761420.1"/>
    </source>
</evidence>
<dbReference type="AlphaFoldDB" id="A0A9N9QJN0"/>
<dbReference type="InterPro" id="IPR000555">
    <property type="entry name" value="JAMM/MPN+_dom"/>
</dbReference>
<dbReference type="GO" id="GO:0030620">
    <property type="term" value="F:U2 snRNA binding"/>
    <property type="evidence" value="ECO:0007669"/>
    <property type="project" value="TreeGrafter"/>
</dbReference>
<dbReference type="CDD" id="cd08056">
    <property type="entry name" value="MPN_PRP8"/>
    <property type="match status" value="1"/>
</dbReference>
<dbReference type="GO" id="GO:0005682">
    <property type="term" value="C:U5 snRNP"/>
    <property type="evidence" value="ECO:0007669"/>
    <property type="project" value="TreeGrafter"/>
</dbReference>
<dbReference type="EMBL" id="OU892286">
    <property type="protein sequence ID" value="CAG9761420.1"/>
    <property type="molecule type" value="Genomic_DNA"/>
</dbReference>
<evidence type="ECO:0000259" key="1">
    <source>
        <dbReference type="PROSITE" id="PS50249"/>
    </source>
</evidence>
<dbReference type="GO" id="GO:0071013">
    <property type="term" value="C:catalytic step 2 spliceosome"/>
    <property type="evidence" value="ECO:0007669"/>
    <property type="project" value="TreeGrafter"/>
</dbReference>
<dbReference type="GO" id="GO:0097157">
    <property type="term" value="F:pre-mRNA intronic binding"/>
    <property type="evidence" value="ECO:0007669"/>
    <property type="project" value="TreeGrafter"/>
</dbReference>
<dbReference type="SMART" id="SM00232">
    <property type="entry name" value="JAB_MPN"/>
    <property type="match status" value="1"/>
</dbReference>
<dbReference type="PANTHER" id="PTHR11140:SF0">
    <property type="entry name" value="PRE-MRNA-PROCESSING-SPLICING FACTOR 8"/>
    <property type="match status" value="1"/>
</dbReference>
<dbReference type="OrthoDB" id="1931567at2759"/>
<dbReference type="PANTHER" id="PTHR11140">
    <property type="entry name" value="PRE-MRNA SPLICING FACTOR PRP8"/>
    <property type="match status" value="1"/>
</dbReference>
<gene>
    <name evidence="2" type="ORF">CEUTPL_LOCUS2123</name>
</gene>
<dbReference type="GO" id="GO:0030623">
    <property type="term" value="F:U5 snRNA binding"/>
    <property type="evidence" value="ECO:0007669"/>
    <property type="project" value="TreeGrafter"/>
</dbReference>
<dbReference type="InterPro" id="IPR012984">
    <property type="entry name" value="PROCT"/>
</dbReference>
<protein>
    <recommendedName>
        <fullName evidence="1">MPN domain-containing protein</fullName>
    </recommendedName>
</protein>
<dbReference type="Proteomes" id="UP001152799">
    <property type="component" value="Chromosome 10"/>
</dbReference>
<dbReference type="GO" id="GO:0030619">
    <property type="term" value="F:U1 snRNA binding"/>
    <property type="evidence" value="ECO:0007669"/>
    <property type="project" value="TreeGrafter"/>
</dbReference>
<organism evidence="2 3">
    <name type="scientific">Ceutorhynchus assimilis</name>
    <name type="common">cabbage seed weevil</name>
    <dbReference type="NCBI Taxonomy" id="467358"/>
    <lineage>
        <taxon>Eukaryota</taxon>
        <taxon>Metazoa</taxon>
        <taxon>Ecdysozoa</taxon>
        <taxon>Arthropoda</taxon>
        <taxon>Hexapoda</taxon>
        <taxon>Insecta</taxon>
        <taxon>Pterygota</taxon>
        <taxon>Neoptera</taxon>
        <taxon>Endopterygota</taxon>
        <taxon>Coleoptera</taxon>
        <taxon>Polyphaga</taxon>
        <taxon>Cucujiformia</taxon>
        <taxon>Curculionidae</taxon>
        <taxon>Ceutorhynchinae</taxon>
        <taxon>Ceutorhynchus</taxon>
    </lineage>
</organism>
<dbReference type="GO" id="GO:0017070">
    <property type="term" value="F:U6 snRNA binding"/>
    <property type="evidence" value="ECO:0007669"/>
    <property type="project" value="TreeGrafter"/>
</dbReference>
<dbReference type="Pfam" id="PF08084">
    <property type="entry name" value="PROCT"/>
    <property type="match status" value="1"/>
</dbReference>